<accession>D1BY06</accession>
<protein>
    <recommendedName>
        <fullName evidence="4">Peptidase inhibitor family I36</fullName>
    </recommendedName>
</protein>
<dbReference type="EMBL" id="CP001821">
    <property type="protein sequence ID" value="ACZ29849.1"/>
    <property type="molecule type" value="Genomic_DNA"/>
</dbReference>
<evidence type="ECO:0000313" key="3">
    <source>
        <dbReference type="Proteomes" id="UP000002255"/>
    </source>
</evidence>
<feature type="chain" id="PRO_5039689387" description="Peptidase inhibitor family I36" evidence="1">
    <location>
        <begin position="32"/>
        <end position="149"/>
    </location>
</feature>
<evidence type="ECO:0000256" key="1">
    <source>
        <dbReference type="SAM" id="SignalP"/>
    </source>
</evidence>
<keyword evidence="1" id="KW-0732">Signal</keyword>
<dbReference type="AlphaFoldDB" id="D1BY06"/>
<dbReference type="RefSeq" id="WP_012877591.1">
    <property type="nucleotide sequence ID" value="NC_013530.1"/>
</dbReference>
<dbReference type="STRING" id="446471.Xcel_0812"/>
<name>D1BY06_XYLCX</name>
<evidence type="ECO:0000313" key="2">
    <source>
        <dbReference type="EMBL" id="ACZ29849.1"/>
    </source>
</evidence>
<dbReference type="Pfam" id="PF03995">
    <property type="entry name" value="Inhibitor_I36"/>
    <property type="match status" value="1"/>
</dbReference>
<sequence length="149" mass="15568">MGLTRHRAVTAGISLLAALGLTAAVAPSASAGPGCAVGRTCVWDGDDYSGASASILNNNKTWSWAMTDGKAANNRVQSVSTGDLTSCRVFFYDDENFALGLHYTYFFDRGDGRVNSDPYLANGGGAGSYAGQNWANKFSSNQYIAGCTA</sequence>
<dbReference type="HOGENOM" id="CLU_1830968_0_0_11"/>
<dbReference type="Proteomes" id="UP000002255">
    <property type="component" value="Chromosome"/>
</dbReference>
<dbReference type="KEGG" id="xce:Xcel_0812"/>
<dbReference type="Gene3D" id="2.60.20.10">
    <property type="entry name" value="Crystallins"/>
    <property type="match status" value="1"/>
</dbReference>
<keyword evidence="3" id="KW-1185">Reference proteome</keyword>
<reference evidence="2 3" key="2">
    <citation type="journal article" date="2010" name="Stand. Genomic Sci.">
        <title>Complete genome sequence of Xylanimonas cellulosilytica type strain (XIL07).</title>
        <authorList>
            <person name="Foster B."/>
            <person name="Pukall R."/>
            <person name="Abt B."/>
            <person name="Nolan M."/>
            <person name="Glavina Del Rio T."/>
            <person name="Chen F."/>
            <person name="Lucas S."/>
            <person name="Tice H."/>
            <person name="Pitluck S."/>
            <person name="Cheng J.-F."/>
            <person name="Chertkov O."/>
            <person name="Brettin T."/>
            <person name="Han C."/>
            <person name="Detter J.C."/>
            <person name="Bruce D."/>
            <person name="Goodwin L."/>
            <person name="Ivanova N."/>
            <person name="Mavromatis K."/>
            <person name="Pati A."/>
            <person name="Mikhailova N."/>
            <person name="Chen A."/>
            <person name="Palaniappan K."/>
            <person name="Land M."/>
            <person name="Hauser L."/>
            <person name="Chang Y.-J."/>
            <person name="Jeffries C.D."/>
            <person name="Chain P."/>
            <person name="Rohde M."/>
            <person name="Goeker M."/>
            <person name="Bristow J."/>
            <person name="Eisen J.A."/>
            <person name="Markowitz V."/>
            <person name="Hugenholtz P."/>
            <person name="Kyrpides N.C."/>
            <person name="Klenk H.-P."/>
            <person name="Lapidus A."/>
        </authorList>
    </citation>
    <scope>NUCLEOTIDE SEQUENCE [LARGE SCALE GENOMIC DNA]</scope>
    <source>
        <strain evidence="3">DSM 15894 / CECT 5975 / LMG 20990 / XIL07</strain>
    </source>
</reference>
<organism evidence="2 3">
    <name type="scientific">Xylanimonas cellulosilytica (strain DSM 15894 / JCM 12276 / CECT 5975 / KCTC 9989 / LMG 20990 / NBRC 107835 / XIL07)</name>
    <dbReference type="NCBI Taxonomy" id="446471"/>
    <lineage>
        <taxon>Bacteria</taxon>
        <taxon>Bacillati</taxon>
        <taxon>Actinomycetota</taxon>
        <taxon>Actinomycetes</taxon>
        <taxon>Micrococcales</taxon>
        <taxon>Promicromonosporaceae</taxon>
        <taxon>Xylanimonas</taxon>
    </lineage>
</organism>
<evidence type="ECO:0008006" key="4">
    <source>
        <dbReference type="Google" id="ProtNLM"/>
    </source>
</evidence>
<feature type="signal peptide" evidence="1">
    <location>
        <begin position="1"/>
        <end position="31"/>
    </location>
</feature>
<gene>
    <name evidence="2" type="ordered locus">Xcel_0812</name>
</gene>
<reference evidence="3" key="1">
    <citation type="submission" date="2009-11" db="EMBL/GenBank/DDBJ databases">
        <title>The complete chromosome of Xylanimonas cellulosilytica DSM 15894.</title>
        <authorList>
            <consortium name="US DOE Joint Genome Institute (JGI-PGF)"/>
            <person name="Lucas S."/>
            <person name="Copeland A."/>
            <person name="Lapidus A."/>
            <person name="Glavina del Rio T."/>
            <person name="Dalin E."/>
            <person name="Tice H."/>
            <person name="Bruce D."/>
            <person name="Goodwin L."/>
            <person name="Pitluck S."/>
            <person name="Kyrpides N."/>
            <person name="Mavromatis K."/>
            <person name="Ivanova N."/>
            <person name="Mikhailova N."/>
            <person name="Foster B."/>
            <person name="Clum A."/>
            <person name="Brettin T."/>
            <person name="Detter J.C."/>
            <person name="Han C."/>
            <person name="Larimer F."/>
            <person name="Land M."/>
            <person name="Hauser L."/>
            <person name="Markowitz V."/>
            <person name="Cheng J.F."/>
            <person name="Hugenholtz P."/>
            <person name="Woyke T."/>
            <person name="Wu D."/>
            <person name="Gehrich-Schroeter G."/>
            <person name="Schneider S."/>
            <person name="Pukall S.R."/>
            <person name="Klenk H.P."/>
            <person name="Eisen J.A."/>
        </authorList>
    </citation>
    <scope>NUCLEOTIDE SEQUENCE [LARGE SCALE GENOMIC DNA]</scope>
    <source>
        <strain evidence="3">DSM 15894 / CECT 5975 / LMG 20990 / XIL07</strain>
    </source>
</reference>
<proteinExistence type="predicted"/>